<feature type="region of interest" description="Disordered" evidence="1">
    <location>
        <begin position="167"/>
        <end position="186"/>
    </location>
</feature>
<keyword evidence="4" id="KW-1185">Reference proteome</keyword>
<organism evidence="3 4">
    <name type="scientific">Orbilia ellipsospora</name>
    <dbReference type="NCBI Taxonomy" id="2528407"/>
    <lineage>
        <taxon>Eukaryota</taxon>
        <taxon>Fungi</taxon>
        <taxon>Dikarya</taxon>
        <taxon>Ascomycota</taxon>
        <taxon>Pezizomycotina</taxon>
        <taxon>Orbiliomycetes</taxon>
        <taxon>Orbiliales</taxon>
        <taxon>Orbiliaceae</taxon>
        <taxon>Orbilia</taxon>
    </lineage>
</organism>
<name>A0AAV9XR30_9PEZI</name>
<dbReference type="AlphaFoldDB" id="A0AAV9XR30"/>
<gene>
    <name evidence="3" type="ORF">TWF694_001187</name>
</gene>
<proteinExistence type="predicted"/>
<feature type="compositionally biased region" description="Acidic residues" evidence="1">
    <location>
        <begin position="220"/>
        <end position="230"/>
    </location>
</feature>
<comment type="caution">
    <text evidence="3">The sequence shown here is derived from an EMBL/GenBank/DDBJ whole genome shotgun (WGS) entry which is preliminary data.</text>
</comment>
<feature type="region of interest" description="Disordered" evidence="1">
    <location>
        <begin position="215"/>
        <end position="264"/>
    </location>
</feature>
<accession>A0AAV9XR30</accession>
<feature type="transmembrane region" description="Helical" evidence="2">
    <location>
        <begin position="12"/>
        <end position="32"/>
    </location>
</feature>
<keyword evidence="2" id="KW-0472">Membrane</keyword>
<evidence type="ECO:0000313" key="4">
    <source>
        <dbReference type="Proteomes" id="UP001365542"/>
    </source>
</evidence>
<evidence type="ECO:0000256" key="2">
    <source>
        <dbReference type="SAM" id="Phobius"/>
    </source>
</evidence>
<evidence type="ECO:0000256" key="1">
    <source>
        <dbReference type="SAM" id="MobiDB-lite"/>
    </source>
</evidence>
<sequence length="447" mass="49224">MFSTGISNCSRKVLAVCTIVTIILLACLVVGVTQIKAKTEKPRQHANLLQHGGEKDYVGRKPVDSGMRPLIGELRPGETLEPPTGNPYVGSPASLDRAGVRPIVVVVPEPSPDAADAVSSAVPLAVSSETVVASKPKPTLVKPPTLGLKKPGYTFGDKLQSEATLVDKHTTKNIDEDDGDYDDDKKSEAEISAIEKGVLAADEIIRDKVFFKGKNRKDEESDAEDDPNSELDEKLDVKLDDGDDDDGTVDSKAKGGLEADELEPVENLEGFKFDQSFETGKDIKDTRATLPNPKIGGIKNLENLKMVQNNQLAEDIKTNDSPVIEKRVESKGPQNGGRMQNVENLRVDEIENLEKIMAIEEVDKTTNVNPPEKIKRTRSYNNIVEKANKRIKIPERKITRKSNYATPKKLEAANDYEITKNSKAEDIMKRYVDLDNALMEIMKDAMF</sequence>
<reference evidence="3 4" key="1">
    <citation type="submission" date="2019-10" db="EMBL/GenBank/DDBJ databases">
        <authorList>
            <person name="Palmer J.M."/>
        </authorList>
    </citation>
    <scope>NUCLEOTIDE SEQUENCE [LARGE SCALE GENOMIC DNA]</scope>
    <source>
        <strain evidence="3 4">TWF694</strain>
    </source>
</reference>
<evidence type="ECO:0000313" key="3">
    <source>
        <dbReference type="EMBL" id="KAK6544493.1"/>
    </source>
</evidence>
<protein>
    <submittedName>
        <fullName evidence="3">Uncharacterized protein</fullName>
    </submittedName>
</protein>
<dbReference type="EMBL" id="JAVHJO010000001">
    <property type="protein sequence ID" value="KAK6544493.1"/>
    <property type="molecule type" value="Genomic_DNA"/>
</dbReference>
<feature type="compositionally biased region" description="Basic and acidic residues" evidence="1">
    <location>
        <begin position="231"/>
        <end position="240"/>
    </location>
</feature>
<keyword evidence="2" id="KW-0812">Transmembrane</keyword>
<dbReference type="Proteomes" id="UP001365542">
    <property type="component" value="Unassembled WGS sequence"/>
</dbReference>
<keyword evidence="2" id="KW-1133">Transmembrane helix</keyword>